<reference evidence="1 2" key="1">
    <citation type="journal article" date="2019" name="G3 (Bethesda)">
        <title>Sequencing of a Wild Apple (Malus baccata) Genome Unravels the Differences Between Cultivated and Wild Apple Species Regarding Disease Resistance and Cold Tolerance.</title>
        <authorList>
            <person name="Chen X."/>
        </authorList>
    </citation>
    <scope>NUCLEOTIDE SEQUENCE [LARGE SCALE GENOMIC DNA]</scope>
    <source>
        <strain evidence="2">cv. Shandingzi</strain>
        <tissue evidence="1">Leaves</tissue>
    </source>
</reference>
<keyword evidence="2" id="KW-1185">Reference proteome</keyword>
<name>A0A540KF68_MALBA</name>
<protein>
    <recommendedName>
        <fullName evidence="3">D-aminoacyl-tRNA deacylase</fullName>
    </recommendedName>
</protein>
<organism evidence="1 2">
    <name type="scientific">Malus baccata</name>
    <name type="common">Siberian crab apple</name>
    <name type="synonym">Pyrus baccata</name>
    <dbReference type="NCBI Taxonomy" id="106549"/>
    <lineage>
        <taxon>Eukaryota</taxon>
        <taxon>Viridiplantae</taxon>
        <taxon>Streptophyta</taxon>
        <taxon>Embryophyta</taxon>
        <taxon>Tracheophyta</taxon>
        <taxon>Spermatophyta</taxon>
        <taxon>Magnoliopsida</taxon>
        <taxon>eudicotyledons</taxon>
        <taxon>Gunneridae</taxon>
        <taxon>Pentapetalae</taxon>
        <taxon>rosids</taxon>
        <taxon>fabids</taxon>
        <taxon>Rosales</taxon>
        <taxon>Rosaceae</taxon>
        <taxon>Amygdaloideae</taxon>
        <taxon>Maleae</taxon>
        <taxon>Malus</taxon>
    </lineage>
</organism>
<accession>A0A540KF68</accession>
<dbReference type="AlphaFoldDB" id="A0A540KF68"/>
<dbReference type="SUPFAM" id="SSF142535">
    <property type="entry name" value="AF0625-like"/>
    <property type="match status" value="1"/>
</dbReference>
<evidence type="ECO:0000313" key="2">
    <source>
        <dbReference type="Proteomes" id="UP000315295"/>
    </source>
</evidence>
<dbReference type="STRING" id="106549.A0A540KF68"/>
<dbReference type="Gene3D" id="3.40.50.10700">
    <property type="entry name" value="AF0625-like"/>
    <property type="match status" value="1"/>
</dbReference>
<proteinExistence type="predicted"/>
<dbReference type="PANTHER" id="PTHR34667:SF1">
    <property type="entry name" value="D-AMINOACYL-TRNA DEACYLASE"/>
    <property type="match status" value="1"/>
</dbReference>
<dbReference type="InterPro" id="IPR007508">
    <property type="entry name" value="DtdA"/>
</dbReference>
<evidence type="ECO:0008006" key="3">
    <source>
        <dbReference type="Google" id="ProtNLM"/>
    </source>
</evidence>
<evidence type="ECO:0000313" key="1">
    <source>
        <dbReference type="EMBL" id="TQD72829.1"/>
    </source>
</evidence>
<dbReference type="EMBL" id="VIEB01001360">
    <property type="protein sequence ID" value="TQD72829.1"/>
    <property type="molecule type" value="Genomic_DNA"/>
</dbReference>
<dbReference type="Proteomes" id="UP000315295">
    <property type="component" value="Unassembled WGS sequence"/>
</dbReference>
<dbReference type="PANTHER" id="PTHR34667">
    <property type="entry name" value="D-AMINOACYL-TRNA DEACYLASE"/>
    <property type="match status" value="1"/>
</dbReference>
<comment type="caution">
    <text evidence="1">The sequence shown here is derived from an EMBL/GenBank/DDBJ whole genome shotgun (WGS) entry which is preliminary data.</text>
</comment>
<dbReference type="GO" id="GO:0051499">
    <property type="term" value="F:D-aminoacyl-tRNA deacylase activity"/>
    <property type="evidence" value="ECO:0007669"/>
    <property type="project" value="InterPro"/>
</dbReference>
<gene>
    <name evidence="1" type="ORF">C1H46_041628</name>
</gene>
<sequence length="68" mass="7394">MESDLLSLRIGLDWKLVWEGLGLGGGAVVGNWNGEEDKNKVLLGLGGGHYAPRHMDIVLLMHNLLTVN</sequence>